<feature type="DNA-binding region" description="H-T-H motif" evidence="4">
    <location>
        <begin position="44"/>
        <end position="63"/>
    </location>
</feature>
<evidence type="ECO:0000256" key="4">
    <source>
        <dbReference type="PROSITE-ProRule" id="PRU00335"/>
    </source>
</evidence>
<proteinExistence type="predicted"/>
<dbReference type="InterPro" id="IPR023772">
    <property type="entry name" value="DNA-bd_HTH_TetR-type_CS"/>
</dbReference>
<dbReference type="AlphaFoldDB" id="A0A5S9PXU3"/>
<protein>
    <submittedName>
        <fullName evidence="8">HTH-type transcriptional regulator SrpR</fullName>
    </submittedName>
</protein>
<keyword evidence="9" id="KW-1185">Reference proteome</keyword>
<evidence type="ECO:0000256" key="1">
    <source>
        <dbReference type="ARBA" id="ARBA00023015"/>
    </source>
</evidence>
<dbReference type="Gene3D" id="1.10.10.60">
    <property type="entry name" value="Homeodomain-like"/>
    <property type="match status" value="1"/>
</dbReference>
<evidence type="ECO:0000256" key="2">
    <source>
        <dbReference type="ARBA" id="ARBA00023125"/>
    </source>
</evidence>
<keyword evidence="3" id="KW-0804">Transcription</keyword>
<feature type="compositionally biased region" description="Basic and acidic residues" evidence="5">
    <location>
        <begin position="1"/>
        <end position="10"/>
    </location>
</feature>
<name>A0A5S9PXU3_9GAMM</name>
<dbReference type="PANTHER" id="PTHR30055:SF224">
    <property type="entry name" value="TRANSCRIPTIONAL REGULATOR TETR FAMILY"/>
    <property type="match status" value="1"/>
</dbReference>
<dbReference type="PROSITE" id="PS50977">
    <property type="entry name" value="HTH_TETR_2"/>
    <property type="match status" value="1"/>
</dbReference>
<dbReference type="EMBL" id="CACSIO010000003">
    <property type="protein sequence ID" value="CAA0094650.1"/>
    <property type="molecule type" value="Genomic_DNA"/>
</dbReference>
<dbReference type="InterPro" id="IPR039536">
    <property type="entry name" value="TetR_C_Proteobacteria"/>
</dbReference>
<evidence type="ECO:0000256" key="3">
    <source>
        <dbReference type="ARBA" id="ARBA00023163"/>
    </source>
</evidence>
<gene>
    <name evidence="8" type="primary">srpR_1</name>
    <name evidence="7" type="synonym">srpR_3</name>
    <name evidence="8" type="ORF">OPDIPICF_01519</name>
    <name evidence="7" type="ORF">OPDIPICF_03988</name>
</gene>
<evidence type="ECO:0000313" key="8">
    <source>
        <dbReference type="EMBL" id="CAA0109969.1"/>
    </source>
</evidence>
<feature type="region of interest" description="Disordered" evidence="5">
    <location>
        <begin position="1"/>
        <end position="20"/>
    </location>
</feature>
<dbReference type="PRINTS" id="PR00455">
    <property type="entry name" value="HTHTETR"/>
</dbReference>
<keyword evidence="2 4" id="KW-0238">DNA-binding</keyword>
<evidence type="ECO:0000313" key="7">
    <source>
        <dbReference type="EMBL" id="CAA0094650.1"/>
    </source>
</evidence>
<dbReference type="Pfam" id="PF00440">
    <property type="entry name" value="TetR_N"/>
    <property type="match status" value="1"/>
</dbReference>
<dbReference type="InterPro" id="IPR001647">
    <property type="entry name" value="HTH_TetR"/>
</dbReference>
<dbReference type="OrthoDB" id="9803107at2"/>
<accession>A0A5S9PXU3</accession>
<dbReference type="FunFam" id="1.10.10.60:FF:000141">
    <property type="entry name" value="TetR family transcriptional regulator"/>
    <property type="match status" value="1"/>
</dbReference>
<dbReference type="Gene3D" id="1.10.357.10">
    <property type="entry name" value="Tetracycline Repressor, domain 2"/>
    <property type="match status" value="1"/>
</dbReference>
<dbReference type="InterPro" id="IPR050109">
    <property type="entry name" value="HTH-type_TetR-like_transc_reg"/>
</dbReference>
<dbReference type="InterPro" id="IPR009057">
    <property type="entry name" value="Homeodomain-like_sf"/>
</dbReference>
<dbReference type="GO" id="GO:0003700">
    <property type="term" value="F:DNA-binding transcription factor activity"/>
    <property type="evidence" value="ECO:0007669"/>
    <property type="project" value="TreeGrafter"/>
</dbReference>
<organism evidence="8 9">
    <name type="scientific">BD1-7 clade bacterium</name>
    <dbReference type="NCBI Taxonomy" id="2029982"/>
    <lineage>
        <taxon>Bacteria</taxon>
        <taxon>Pseudomonadati</taxon>
        <taxon>Pseudomonadota</taxon>
        <taxon>Gammaproteobacteria</taxon>
        <taxon>Cellvibrionales</taxon>
        <taxon>Spongiibacteraceae</taxon>
        <taxon>BD1-7 clade</taxon>
    </lineage>
</organism>
<dbReference type="EMBL" id="CACSIO010000012">
    <property type="protein sequence ID" value="CAA0109969.1"/>
    <property type="molecule type" value="Genomic_DNA"/>
</dbReference>
<evidence type="ECO:0000313" key="9">
    <source>
        <dbReference type="Proteomes" id="UP000441399"/>
    </source>
</evidence>
<dbReference type="GO" id="GO:0000976">
    <property type="term" value="F:transcription cis-regulatory region binding"/>
    <property type="evidence" value="ECO:0007669"/>
    <property type="project" value="TreeGrafter"/>
</dbReference>
<keyword evidence="1" id="KW-0805">Transcription regulation</keyword>
<dbReference type="PANTHER" id="PTHR30055">
    <property type="entry name" value="HTH-TYPE TRANSCRIPTIONAL REGULATOR RUTR"/>
    <property type="match status" value="1"/>
</dbReference>
<reference evidence="8 9" key="1">
    <citation type="submission" date="2019-11" db="EMBL/GenBank/DDBJ databases">
        <authorList>
            <person name="Holert J."/>
        </authorList>
    </citation>
    <scope>NUCLEOTIDE SEQUENCE [LARGE SCALE GENOMIC DNA]</scope>
    <source>
        <strain evidence="8">SB11_3</strain>
    </source>
</reference>
<dbReference type="Pfam" id="PF14246">
    <property type="entry name" value="TetR_C_7"/>
    <property type="match status" value="1"/>
</dbReference>
<feature type="domain" description="HTH tetR-type" evidence="6">
    <location>
        <begin position="21"/>
        <end position="81"/>
    </location>
</feature>
<evidence type="ECO:0000256" key="5">
    <source>
        <dbReference type="SAM" id="MobiDB-lite"/>
    </source>
</evidence>
<dbReference type="SUPFAM" id="SSF46689">
    <property type="entry name" value="Homeodomain-like"/>
    <property type="match status" value="1"/>
</dbReference>
<dbReference type="Proteomes" id="UP000441399">
    <property type="component" value="Unassembled WGS sequence"/>
</dbReference>
<sequence>MQEAAKKQAEKTPAPTLTRSQQKNVDILNAAEQVFIEKGFKGTSMDEIARVAQVSKRTVYNHFETKEALFHQILMSCCEELFFSNDLDYPADMPIESQLYDFLQHEWDFFASDRITKLTRIVIGEYVETPGFANMLINEFEERETSIYRWLRAQVDNGRLEKINFEFAERYLIESIKAHAHYPRIYDQTTPEGDDRDYIVREIIALFLGRYATSS</sequence>
<evidence type="ECO:0000259" key="6">
    <source>
        <dbReference type="PROSITE" id="PS50977"/>
    </source>
</evidence>
<dbReference type="PROSITE" id="PS01081">
    <property type="entry name" value="HTH_TETR_1"/>
    <property type="match status" value="1"/>
</dbReference>